<dbReference type="STRING" id="1420583.V473_02890"/>
<dbReference type="PATRIC" id="fig|1420583.3.peg.580"/>
<keyword evidence="2" id="KW-1185">Reference proteome</keyword>
<proteinExistence type="predicted"/>
<dbReference type="EMBL" id="JACT01000001">
    <property type="protein sequence ID" value="KMS58705.1"/>
    <property type="molecule type" value="Genomic_DNA"/>
</dbReference>
<sequence>MLHDIAVGPFAEQPAGKSASPLAIGATAHVQLDESAGFLHIFPWRAGFARLQPHDRIAHAQRFARLHGEVAGQAVALVEQADDGVALRHRRGAGQRAAGGRPDRRSFDLDRSGLVTRGHVILAARGQRQRTG</sequence>
<dbReference type="Proteomes" id="UP000052232">
    <property type="component" value="Unassembled WGS sequence"/>
</dbReference>
<dbReference type="AlphaFoldDB" id="A0A0J8AX00"/>
<comment type="caution">
    <text evidence="1">The sequence shown here is derived from an EMBL/GenBank/DDBJ whole genome shotgun (WGS) entry which is preliminary data.</text>
</comment>
<accession>A0A0J8AX00</accession>
<evidence type="ECO:0000313" key="2">
    <source>
        <dbReference type="Proteomes" id="UP000052232"/>
    </source>
</evidence>
<protein>
    <submittedName>
        <fullName evidence="1">Uncharacterized protein</fullName>
    </submittedName>
</protein>
<evidence type="ECO:0000313" key="1">
    <source>
        <dbReference type="EMBL" id="KMS58705.1"/>
    </source>
</evidence>
<reference evidence="1 2" key="1">
    <citation type="journal article" date="2015" name="G3 (Bethesda)">
        <title>Insights into Ongoing Evolution of the Hexachlorocyclohexane Catabolic Pathway from Comparative Genomics of Ten Sphingomonadaceae Strains.</title>
        <authorList>
            <person name="Pearce S.L."/>
            <person name="Oakeshott J.G."/>
            <person name="Pandey G."/>
        </authorList>
    </citation>
    <scope>NUCLEOTIDE SEQUENCE [LARGE SCALE GENOMIC DNA]</scope>
    <source>
        <strain evidence="1 2">LL01</strain>
    </source>
</reference>
<name>A0A0J8AX00_9SPHN</name>
<organism evidence="1 2">
    <name type="scientific">Sphingobium cupriresistens LL01</name>
    <dbReference type="NCBI Taxonomy" id="1420583"/>
    <lineage>
        <taxon>Bacteria</taxon>
        <taxon>Pseudomonadati</taxon>
        <taxon>Pseudomonadota</taxon>
        <taxon>Alphaproteobacteria</taxon>
        <taxon>Sphingomonadales</taxon>
        <taxon>Sphingomonadaceae</taxon>
        <taxon>Sphingobium</taxon>
    </lineage>
</organism>
<gene>
    <name evidence="1" type="ORF">V473_02890</name>
</gene>